<evidence type="ECO:0000256" key="1">
    <source>
        <dbReference type="ARBA" id="ARBA00001393"/>
    </source>
</evidence>
<keyword evidence="8" id="KW-0456">Lyase</keyword>
<dbReference type="EMBL" id="BARS01034103">
    <property type="protein sequence ID" value="GAG18442.1"/>
    <property type="molecule type" value="Genomic_DNA"/>
</dbReference>
<dbReference type="Pfam" id="PF01761">
    <property type="entry name" value="DHQ_synthase"/>
    <property type="match status" value="1"/>
</dbReference>
<dbReference type="Gene3D" id="3.40.50.1970">
    <property type="match status" value="1"/>
</dbReference>
<dbReference type="InterPro" id="IPR050071">
    <property type="entry name" value="Dehydroquinate_synthase"/>
</dbReference>
<comment type="caution">
    <text evidence="11">The sequence shown here is derived from an EMBL/GenBank/DDBJ whole genome shotgun (WGS) entry which is preliminary data.</text>
</comment>
<dbReference type="InterPro" id="IPR016037">
    <property type="entry name" value="DHQ_synth_AroB"/>
</dbReference>
<feature type="non-terminal residue" evidence="11">
    <location>
        <position position="1"/>
    </location>
</feature>
<evidence type="ECO:0000256" key="8">
    <source>
        <dbReference type="ARBA" id="ARBA00023239"/>
    </source>
</evidence>
<keyword evidence="7" id="KW-0057">Aromatic amino acid biosynthesis</keyword>
<evidence type="ECO:0000256" key="3">
    <source>
        <dbReference type="ARBA" id="ARBA00004661"/>
    </source>
</evidence>
<evidence type="ECO:0000256" key="4">
    <source>
        <dbReference type="ARBA" id="ARBA00013031"/>
    </source>
</evidence>
<comment type="pathway">
    <text evidence="3">Metabolic intermediate biosynthesis; chorismate biosynthesis; chorismate from D-erythrose 4-phosphate and phosphoenolpyruvate: step 2/7.</text>
</comment>
<accession>X0W565</accession>
<dbReference type="PANTHER" id="PTHR43622:SF7">
    <property type="entry name" value="3-DEHYDROQUINATE SYNTHASE, CHLOROPLASTIC"/>
    <property type="match status" value="1"/>
</dbReference>
<dbReference type="InterPro" id="IPR030960">
    <property type="entry name" value="DHQS/DOIS_N"/>
</dbReference>
<proteinExistence type="predicted"/>
<comment type="catalytic activity">
    <reaction evidence="1">
        <text>7-phospho-2-dehydro-3-deoxy-D-arabino-heptonate = 3-dehydroquinate + phosphate</text>
        <dbReference type="Rhea" id="RHEA:21968"/>
        <dbReference type="ChEBI" id="CHEBI:32364"/>
        <dbReference type="ChEBI" id="CHEBI:43474"/>
        <dbReference type="ChEBI" id="CHEBI:58394"/>
        <dbReference type="EC" id="4.2.3.4"/>
    </reaction>
</comment>
<dbReference type="AlphaFoldDB" id="X0W565"/>
<organism evidence="11">
    <name type="scientific">marine sediment metagenome</name>
    <dbReference type="NCBI Taxonomy" id="412755"/>
    <lineage>
        <taxon>unclassified sequences</taxon>
        <taxon>metagenomes</taxon>
        <taxon>ecological metagenomes</taxon>
    </lineage>
</organism>
<evidence type="ECO:0000256" key="2">
    <source>
        <dbReference type="ARBA" id="ARBA00001911"/>
    </source>
</evidence>
<dbReference type="Pfam" id="PF24621">
    <property type="entry name" value="DHQS_C"/>
    <property type="match status" value="1"/>
</dbReference>
<comment type="cofactor">
    <cofactor evidence="2">
        <name>NAD(+)</name>
        <dbReference type="ChEBI" id="CHEBI:57540"/>
    </cofactor>
</comment>
<feature type="non-terminal residue" evidence="11">
    <location>
        <position position="260"/>
    </location>
</feature>
<dbReference type="PANTHER" id="PTHR43622">
    <property type="entry name" value="3-DEHYDROQUINATE SYNTHASE"/>
    <property type="match status" value="1"/>
</dbReference>
<dbReference type="GO" id="GO:0005737">
    <property type="term" value="C:cytoplasm"/>
    <property type="evidence" value="ECO:0007669"/>
    <property type="project" value="InterPro"/>
</dbReference>
<feature type="domain" description="3-dehydroquinate synthase N-terminal" evidence="9">
    <location>
        <begin position="3"/>
        <end position="84"/>
    </location>
</feature>
<sequence>KPTIIALGGGVVGDIAGFAASTYRRGVPYIQIPTTLLAEVDSSIGGKVAIDLPQAKNIVGSFYQPKAVICDIALLRTLPKKEIRNGLAEVIKYGIIRDRKFFEYLEKNLKNILALKRSCIEYVVSKCASIKAEVVAKDEFDSKGVRAILNFGHTFGHAIEASFKYSKKFTHGEAVATGMILAGDMALALGMIKLNEVTKIRKIIKRAGLPLNLKGVNAKKIIEAIDYDKKFLHGVNRFVLPRRIGVVEIVQNVPRANSGL</sequence>
<keyword evidence="6" id="KW-0520">NAD</keyword>
<keyword evidence="5" id="KW-0028">Amino-acid biosynthesis</keyword>
<gene>
    <name evidence="11" type="ORF">S01H1_52735</name>
</gene>
<dbReference type="NCBIfam" id="TIGR01357">
    <property type="entry name" value="aroB"/>
    <property type="match status" value="1"/>
</dbReference>
<evidence type="ECO:0000256" key="7">
    <source>
        <dbReference type="ARBA" id="ARBA00023141"/>
    </source>
</evidence>
<dbReference type="GO" id="GO:0009073">
    <property type="term" value="P:aromatic amino acid family biosynthetic process"/>
    <property type="evidence" value="ECO:0007669"/>
    <property type="project" value="UniProtKB-KW"/>
</dbReference>
<dbReference type="InterPro" id="IPR056179">
    <property type="entry name" value="DHQS_C"/>
</dbReference>
<evidence type="ECO:0000259" key="10">
    <source>
        <dbReference type="Pfam" id="PF24621"/>
    </source>
</evidence>
<evidence type="ECO:0000313" key="11">
    <source>
        <dbReference type="EMBL" id="GAG18442.1"/>
    </source>
</evidence>
<dbReference type="SUPFAM" id="SSF56796">
    <property type="entry name" value="Dehydroquinate synthase-like"/>
    <property type="match status" value="1"/>
</dbReference>
<evidence type="ECO:0000256" key="5">
    <source>
        <dbReference type="ARBA" id="ARBA00022605"/>
    </source>
</evidence>
<name>X0W565_9ZZZZ</name>
<protein>
    <recommendedName>
        <fullName evidence="4">3-dehydroquinate synthase</fullName>
        <ecNumber evidence="4">4.2.3.4</ecNumber>
    </recommendedName>
</protein>
<dbReference type="GO" id="GO:0003856">
    <property type="term" value="F:3-dehydroquinate synthase activity"/>
    <property type="evidence" value="ECO:0007669"/>
    <property type="project" value="UniProtKB-EC"/>
</dbReference>
<dbReference type="EC" id="4.2.3.4" evidence="4"/>
<feature type="domain" description="3-dehydroquinate synthase C-terminal" evidence="10">
    <location>
        <begin position="86"/>
        <end position="230"/>
    </location>
</feature>
<dbReference type="Gene3D" id="1.20.1090.10">
    <property type="entry name" value="Dehydroquinate synthase-like - alpha domain"/>
    <property type="match status" value="1"/>
</dbReference>
<dbReference type="CDD" id="cd08195">
    <property type="entry name" value="DHQS"/>
    <property type="match status" value="1"/>
</dbReference>
<reference evidence="11" key="1">
    <citation type="journal article" date="2014" name="Front. Microbiol.">
        <title>High frequency of phylogenetically diverse reductive dehalogenase-homologous genes in deep subseafloor sedimentary metagenomes.</title>
        <authorList>
            <person name="Kawai M."/>
            <person name="Futagami T."/>
            <person name="Toyoda A."/>
            <person name="Takaki Y."/>
            <person name="Nishi S."/>
            <person name="Hori S."/>
            <person name="Arai W."/>
            <person name="Tsubouchi T."/>
            <person name="Morono Y."/>
            <person name="Uchiyama I."/>
            <person name="Ito T."/>
            <person name="Fujiyama A."/>
            <person name="Inagaki F."/>
            <person name="Takami H."/>
        </authorList>
    </citation>
    <scope>NUCLEOTIDE SEQUENCE</scope>
    <source>
        <strain evidence="11">Expedition CK06-06</strain>
    </source>
</reference>
<evidence type="ECO:0000259" key="9">
    <source>
        <dbReference type="Pfam" id="PF01761"/>
    </source>
</evidence>
<dbReference type="GO" id="GO:0008652">
    <property type="term" value="P:amino acid biosynthetic process"/>
    <property type="evidence" value="ECO:0007669"/>
    <property type="project" value="UniProtKB-KW"/>
</dbReference>
<evidence type="ECO:0000256" key="6">
    <source>
        <dbReference type="ARBA" id="ARBA00023027"/>
    </source>
</evidence>